<dbReference type="Proteomes" id="UP001500212">
    <property type="component" value="Unassembled WGS sequence"/>
</dbReference>
<gene>
    <name evidence="2" type="ORF">GCM10023195_73250</name>
</gene>
<accession>A0ABP8TXA0</accession>
<organism evidence="2 3">
    <name type="scientific">Actinoallomurus liliacearum</name>
    <dbReference type="NCBI Taxonomy" id="1080073"/>
    <lineage>
        <taxon>Bacteria</taxon>
        <taxon>Bacillati</taxon>
        <taxon>Actinomycetota</taxon>
        <taxon>Actinomycetes</taxon>
        <taxon>Streptosporangiales</taxon>
        <taxon>Thermomonosporaceae</taxon>
        <taxon>Actinoallomurus</taxon>
    </lineage>
</organism>
<dbReference type="InterPro" id="IPR017517">
    <property type="entry name" value="Maleyloyr_isom"/>
</dbReference>
<dbReference type="InterPro" id="IPR024344">
    <property type="entry name" value="MDMPI_metal-binding"/>
</dbReference>
<proteinExistence type="predicted"/>
<evidence type="ECO:0000259" key="1">
    <source>
        <dbReference type="Pfam" id="PF11716"/>
    </source>
</evidence>
<evidence type="ECO:0000313" key="2">
    <source>
        <dbReference type="EMBL" id="GAA4616461.1"/>
    </source>
</evidence>
<dbReference type="Gene3D" id="1.20.120.450">
    <property type="entry name" value="dinb family like domain"/>
    <property type="match status" value="1"/>
</dbReference>
<name>A0ABP8TXA0_9ACTN</name>
<keyword evidence="3" id="KW-1185">Reference proteome</keyword>
<reference evidence="3" key="1">
    <citation type="journal article" date="2019" name="Int. J. Syst. Evol. Microbiol.">
        <title>The Global Catalogue of Microorganisms (GCM) 10K type strain sequencing project: providing services to taxonomists for standard genome sequencing and annotation.</title>
        <authorList>
            <consortium name="The Broad Institute Genomics Platform"/>
            <consortium name="The Broad Institute Genome Sequencing Center for Infectious Disease"/>
            <person name="Wu L."/>
            <person name="Ma J."/>
        </authorList>
    </citation>
    <scope>NUCLEOTIDE SEQUENCE [LARGE SCALE GENOMIC DNA]</scope>
    <source>
        <strain evidence="3">JCM 17938</strain>
    </source>
</reference>
<evidence type="ECO:0000313" key="3">
    <source>
        <dbReference type="Proteomes" id="UP001500212"/>
    </source>
</evidence>
<sequence length="221" mass="24926">MEAFNAEAEQLSAAMRFLGEDEWSRPTACDPWNVRELLGHMMVAIDWLPGMLDGDAPPQATVSAADYYRGDARFSPETNNRRIELARERAAQAPGGKDLVQEFDEVWRTAARLCEKEPDDRVVRTRHGDPMLLTDFLVTRVVEVAVHGLDLAAAIERRPWLTESAGRMLTRLLLGPRGLEEVRRLGWDQATFLRKATGREPMTDEETAEVERAGIRWLALG</sequence>
<dbReference type="SUPFAM" id="SSF109854">
    <property type="entry name" value="DinB/YfiT-like putative metalloenzymes"/>
    <property type="match status" value="1"/>
</dbReference>
<protein>
    <recommendedName>
        <fullName evidence="1">Mycothiol-dependent maleylpyruvate isomerase metal-binding domain-containing protein</fullName>
    </recommendedName>
</protein>
<dbReference type="EMBL" id="BAABHJ010000032">
    <property type="protein sequence ID" value="GAA4616461.1"/>
    <property type="molecule type" value="Genomic_DNA"/>
</dbReference>
<dbReference type="NCBIfam" id="TIGR03083">
    <property type="entry name" value="maleylpyruvate isomerase family mycothiol-dependent enzyme"/>
    <property type="match status" value="1"/>
</dbReference>
<comment type="caution">
    <text evidence="2">The sequence shown here is derived from an EMBL/GenBank/DDBJ whole genome shotgun (WGS) entry which is preliminary data.</text>
</comment>
<dbReference type="InterPro" id="IPR034660">
    <property type="entry name" value="DinB/YfiT-like"/>
</dbReference>
<dbReference type="Pfam" id="PF11716">
    <property type="entry name" value="MDMPI_N"/>
    <property type="match status" value="1"/>
</dbReference>
<feature type="domain" description="Mycothiol-dependent maleylpyruvate isomerase metal-binding" evidence="1">
    <location>
        <begin position="5"/>
        <end position="152"/>
    </location>
</feature>